<evidence type="ECO:0000313" key="6">
    <source>
        <dbReference type="Proteomes" id="UP000664859"/>
    </source>
</evidence>
<gene>
    <name evidence="5" type="ORF">JKP88DRAFT_154382</name>
</gene>
<comment type="caution">
    <text evidence="5">The sequence shown here is derived from an EMBL/GenBank/DDBJ whole genome shotgun (WGS) entry which is preliminary data.</text>
</comment>
<feature type="non-terminal residue" evidence="5">
    <location>
        <position position="1256"/>
    </location>
</feature>
<dbReference type="AlphaFoldDB" id="A0A835Z582"/>
<feature type="region of interest" description="Disordered" evidence="4">
    <location>
        <begin position="1232"/>
        <end position="1256"/>
    </location>
</feature>
<feature type="compositionally biased region" description="Low complexity" evidence="4">
    <location>
        <begin position="1245"/>
        <end position="1256"/>
    </location>
</feature>
<keyword evidence="6" id="KW-1185">Reference proteome</keyword>
<dbReference type="InterPro" id="IPR028994">
    <property type="entry name" value="Integrin_alpha_N"/>
</dbReference>
<reference evidence="5" key="1">
    <citation type="submission" date="2021-02" db="EMBL/GenBank/DDBJ databases">
        <title>First Annotated Genome of the Yellow-green Alga Tribonema minus.</title>
        <authorList>
            <person name="Mahan K.M."/>
        </authorList>
    </citation>
    <scope>NUCLEOTIDE SEQUENCE</scope>
    <source>
        <strain evidence="5">UTEX B ZZ1240</strain>
    </source>
</reference>
<dbReference type="OrthoDB" id="49304at2759"/>
<proteinExistence type="predicted"/>
<dbReference type="EMBL" id="JAFCMP010000090">
    <property type="protein sequence ID" value="KAG5187461.1"/>
    <property type="molecule type" value="Genomic_DNA"/>
</dbReference>
<evidence type="ECO:0000256" key="3">
    <source>
        <dbReference type="ARBA" id="ARBA00023180"/>
    </source>
</evidence>
<evidence type="ECO:0000313" key="5">
    <source>
        <dbReference type="EMBL" id="KAG5187461.1"/>
    </source>
</evidence>
<keyword evidence="2" id="KW-0677">Repeat</keyword>
<dbReference type="InterPro" id="IPR013517">
    <property type="entry name" value="FG-GAP"/>
</dbReference>
<feature type="compositionally biased region" description="Pro residues" evidence="4">
    <location>
        <begin position="826"/>
        <end position="839"/>
    </location>
</feature>
<organism evidence="5 6">
    <name type="scientific">Tribonema minus</name>
    <dbReference type="NCBI Taxonomy" id="303371"/>
    <lineage>
        <taxon>Eukaryota</taxon>
        <taxon>Sar</taxon>
        <taxon>Stramenopiles</taxon>
        <taxon>Ochrophyta</taxon>
        <taxon>PX clade</taxon>
        <taxon>Xanthophyceae</taxon>
        <taxon>Tribonematales</taxon>
        <taxon>Tribonemataceae</taxon>
        <taxon>Tribonema</taxon>
    </lineage>
</organism>
<dbReference type="Pfam" id="PF14312">
    <property type="entry name" value="FG-GAP_2"/>
    <property type="match status" value="20"/>
</dbReference>
<accession>A0A835Z582</accession>
<dbReference type="InterPro" id="IPR013519">
    <property type="entry name" value="Int_alpha_beta-p"/>
</dbReference>
<protein>
    <submittedName>
        <fullName evidence="5">FG-GAP repeat-domain-containing protein</fullName>
    </submittedName>
</protein>
<name>A0A835Z582_9STRA</name>
<feature type="region of interest" description="Disordered" evidence="4">
    <location>
        <begin position="823"/>
        <end position="845"/>
    </location>
</feature>
<evidence type="ECO:0000256" key="4">
    <source>
        <dbReference type="SAM" id="MobiDB-lite"/>
    </source>
</evidence>
<evidence type="ECO:0000256" key="2">
    <source>
        <dbReference type="ARBA" id="ARBA00022737"/>
    </source>
</evidence>
<dbReference type="SUPFAM" id="SSF69318">
    <property type="entry name" value="Integrin alpha N-terminal domain"/>
    <property type="match status" value="1"/>
</dbReference>
<sequence>PVAGDFFGYAVAVSGSYAVVGAIDKDPLAIPSTGAAYILELNGSTGEWEHKAVLYPTDVRTTDQFGYSVAVSGTYAVVGAYASDPGGKTDAGAAYVFERNSGTGAWTQGTKLVASDAMTNDYFGYTVSVSGTYAIVGAYNKKQQGDALSSGAAAGAAYVFERNSGTGAWASGTKLVASDAMPGDRFGSSVSVSGTYAVVGAYWRTQLGVGNSGGVYVFERNSGTAVWEQKAVLFPSDLATGSFFGTVSVSGTYAMVGAYGKTGGGGAYVYERNSGTGAWEEKAILPCSDSTIASFGQSVAIDGTYAVVGAYTKTVSSLASAGGAYMFERLSGTWTQTAILDNPDPAASDFFGISVAVNGIYAVIGCNGKYPASKSMAGATYLYKRNSTTGAWENKTASQSVLITGLTALTTYYFWVRAKVTSSSAYIVLSASSGAITTVTPPSGTATLTFGCAVAVSGSYAVVGAQLKDPLSVANAGGAYVLELSGTTEEWEHKAVLYPADAYAGDTFGSSVAVSGTYAVIGASTCDPGGETGAGAAYVFERNSSTGAWTQGTKLVASDAAPFDTFGYSVSVSGTYAIVGAYNRKRLGAANSGGAYVFERNSGSGWEHKAVLYPTDACVNDGFGCSVAVSGTYAVVGASIADPGGKADAGAAYVFERNSGTGAWEQKTKLVASDAMPNDYFGYSVSVSGTYAVVGAYVRTQLGVVYSGGAYVFERNSGTGTWEQMAGLYPSDLVTFSRFGWSVSVSGTCAIVGALSKSGVGGAYIYERNSVGAWEEKAILTASDSTAQFGISVSIDGTYAVVGANNKTVSSLNGAGGAYVFERAAPSPPPPSPPPPARGQPPTGEWEHKAVLYPTDAYASDFFGYSVAVSGTYAVVGAFFSDPGGKTSAGAAYVFERNSGTIAWEQKTKLVASDAMPNDYFGYSVSVSGTYAVVGAYNRKQLGVSSSGGAYVFERNSGTTVWEQKAVLFPSDLPTGSFFGNSVSVSVTYAIVGAYGKSGGGGAYVYERNSGTGTWEEKAILTMSDTTTGQFGYSVFIDGTYAIVGARLKTVSKTNSGAAYVFERNSGTTAWEQKTKLVAADAMPSDQFGYSVSVSGTYAVVGAYVRKRLGVANSGGAYVFERNSTSGVWEQKTVLFPSDLPTGSMFGYSVSVSGTCAIVGAYSKSGGGGAYIFERNSGTSAWEEKTILACPDSISAIFGFSVSIDGTYAVVSGRNKTVSSVSNAGAAYAYERLSGTPPPSPSPRTPSFRTPAASSP</sequence>
<keyword evidence="1" id="KW-0732">Signal</keyword>
<evidence type="ECO:0000256" key="1">
    <source>
        <dbReference type="ARBA" id="ARBA00022729"/>
    </source>
</evidence>
<dbReference type="Proteomes" id="UP000664859">
    <property type="component" value="Unassembled WGS sequence"/>
</dbReference>
<dbReference type="PANTHER" id="PTHR36220:SF1">
    <property type="entry name" value="GAMMA TUBULIN COMPLEX COMPONENT C-TERMINAL DOMAIN-CONTAINING PROTEIN"/>
    <property type="match status" value="1"/>
</dbReference>
<dbReference type="SUPFAM" id="SSF50965">
    <property type="entry name" value="Galactose oxidase, central domain"/>
    <property type="match status" value="2"/>
</dbReference>
<dbReference type="SMART" id="SM00191">
    <property type="entry name" value="Int_alpha"/>
    <property type="match status" value="8"/>
</dbReference>
<dbReference type="Gene3D" id="2.130.10.130">
    <property type="entry name" value="Integrin alpha, N-terminal"/>
    <property type="match status" value="8"/>
</dbReference>
<keyword evidence="3" id="KW-0325">Glycoprotein</keyword>
<dbReference type="InterPro" id="IPR011043">
    <property type="entry name" value="Gal_Oxase/kelch_b-propeller"/>
</dbReference>
<feature type="non-terminal residue" evidence="5">
    <location>
        <position position="1"/>
    </location>
</feature>
<dbReference type="PANTHER" id="PTHR36220">
    <property type="entry name" value="UNNAMED PRODUCT"/>
    <property type="match status" value="1"/>
</dbReference>